<dbReference type="GeneID" id="18930064"/>
<proteinExistence type="predicted"/>
<protein>
    <recommendedName>
        <fullName evidence="1">JmjC domain-containing protein</fullName>
    </recommendedName>
</protein>
<feature type="domain" description="JmjC" evidence="1">
    <location>
        <begin position="109"/>
        <end position="283"/>
    </location>
</feature>
<reference evidence="3" key="1">
    <citation type="journal article" date="2011" name="Proc. Natl. Acad. Sci. U.S.A.">
        <title>Obligate biotrophy features unraveled by the genomic analysis of rust fungi.</title>
        <authorList>
            <person name="Duplessis S."/>
            <person name="Cuomo C.A."/>
            <person name="Lin Y.-C."/>
            <person name="Aerts A."/>
            <person name="Tisserant E."/>
            <person name="Veneault-Fourrey C."/>
            <person name="Joly D.L."/>
            <person name="Hacquard S."/>
            <person name="Amselem J."/>
            <person name="Cantarel B.L."/>
            <person name="Chiu R."/>
            <person name="Coutinho P.M."/>
            <person name="Feau N."/>
            <person name="Field M."/>
            <person name="Frey P."/>
            <person name="Gelhaye E."/>
            <person name="Goldberg J."/>
            <person name="Grabherr M.G."/>
            <person name="Kodira C.D."/>
            <person name="Kohler A."/>
            <person name="Kuees U."/>
            <person name="Lindquist E.A."/>
            <person name="Lucas S.M."/>
            <person name="Mago R."/>
            <person name="Mauceli E."/>
            <person name="Morin E."/>
            <person name="Murat C."/>
            <person name="Pangilinan J.L."/>
            <person name="Park R."/>
            <person name="Pearson M."/>
            <person name="Quesneville H."/>
            <person name="Rouhier N."/>
            <person name="Sakthikumar S."/>
            <person name="Salamov A.A."/>
            <person name="Schmutz J."/>
            <person name="Selles B."/>
            <person name="Shapiro H."/>
            <person name="Tanguay P."/>
            <person name="Tuskan G.A."/>
            <person name="Henrissat B."/>
            <person name="Van de Peer Y."/>
            <person name="Rouze P."/>
            <person name="Ellis J.G."/>
            <person name="Dodds P.N."/>
            <person name="Schein J.E."/>
            <person name="Zhong S."/>
            <person name="Hamelin R.C."/>
            <person name="Grigoriev I.V."/>
            <person name="Szabo L.J."/>
            <person name="Martin F."/>
        </authorList>
    </citation>
    <scope>NUCLEOTIDE SEQUENCE [LARGE SCALE GENOMIC DNA]</scope>
    <source>
        <strain evidence="3">98AG31 / pathotype 3-4-7</strain>
    </source>
</reference>
<gene>
    <name evidence="2" type="ORF">MELLADRAFT_63253</name>
</gene>
<keyword evidence="3" id="KW-1185">Reference proteome</keyword>
<dbReference type="InParanoid" id="F4RLZ2"/>
<dbReference type="PROSITE" id="PS51184">
    <property type="entry name" value="JMJC"/>
    <property type="match status" value="1"/>
</dbReference>
<dbReference type="InterPro" id="IPR003347">
    <property type="entry name" value="JmjC_dom"/>
</dbReference>
<dbReference type="Proteomes" id="UP000001072">
    <property type="component" value="Unassembled WGS sequence"/>
</dbReference>
<organism evidence="3">
    <name type="scientific">Melampsora larici-populina (strain 98AG31 / pathotype 3-4-7)</name>
    <name type="common">Poplar leaf rust fungus</name>
    <dbReference type="NCBI Taxonomy" id="747676"/>
    <lineage>
        <taxon>Eukaryota</taxon>
        <taxon>Fungi</taxon>
        <taxon>Dikarya</taxon>
        <taxon>Basidiomycota</taxon>
        <taxon>Pucciniomycotina</taxon>
        <taxon>Pucciniomycetes</taxon>
        <taxon>Pucciniales</taxon>
        <taxon>Melampsoraceae</taxon>
        <taxon>Melampsora</taxon>
    </lineage>
</organism>
<dbReference type="RefSeq" id="XP_007410119.1">
    <property type="nucleotide sequence ID" value="XM_007410057.1"/>
</dbReference>
<dbReference type="VEuPathDB" id="FungiDB:MELLADRAFT_63253"/>
<accession>F4RLZ2</accession>
<dbReference type="SUPFAM" id="SSF51197">
    <property type="entry name" value="Clavaminate synthase-like"/>
    <property type="match status" value="1"/>
</dbReference>
<evidence type="ECO:0000313" key="3">
    <source>
        <dbReference type="Proteomes" id="UP000001072"/>
    </source>
</evidence>
<dbReference type="InterPro" id="IPR041667">
    <property type="entry name" value="Cupin_8"/>
</dbReference>
<dbReference type="AlphaFoldDB" id="F4RLZ2"/>
<dbReference type="PANTHER" id="PTHR12461:SF99">
    <property type="entry name" value="BIFUNCTIONAL PEPTIDASE AND (3S)-LYSYL HYDROXYLASE JMJD7"/>
    <property type="match status" value="1"/>
</dbReference>
<dbReference type="InterPro" id="IPR014710">
    <property type="entry name" value="RmlC-like_jellyroll"/>
</dbReference>
<dbReference type="eggNOG" id="KOG2508">
    <property type="taxonomic scope" value="Eukaryota"/>
</dbReference>
<dbReference type="PANTHER" id="PTHR12461">
    <property type="entry name" value="HYPOXIA-INDUCIBLE FACTOR 1 ALPHA INHIBITOR-RELATED"/>
    <property type="match status" value="1"/>
</dbReference>
<dbReference type="Gene3D" id="2.60.120.10">
    <property type="entry name" value="Jelly Rolls"/>
    <property type="match status" value="1"/>
</dbReference>
<name>F4RLZ2_MELLP</name>
<dbReference type="KEGG" id="mlr:MELLADRAFT_63253"/>
<dbReference type="EMBL" id="GL883107">
    <property type="protein sequence ID" value="EGG06679.1"/>
    <property type="molecule type" value="Genomic_DNA"/>
</dbReference>
<evidence type="ECO:0000259" key="1">
    <source>
        <dbReference type="PROSITE" id="PS51184"/>
    </source>
</evidence>
<dbReference type="STRING" id="747676.F4RLZ2"/>
<evidence type="ECO:0000313" key="2">
    <source>
        <dbReference type="EMBL" id="EGG06679.1"/>
    </source>
</evidence>
<dbReference type="OrthoDB" id="424465at2759"/>
<sequence length="283" mass="32641">MNNSDVEEFDKEMPTESEFSSFIHSNRPLVIRSYYQKQSQSNHHHISTIGSTWSEKLLIDRLGNEKLLTVARTPSGNSDSIVNEEYFVEPNYEKMTLECLINELRPISPTETEQRDVIYLQSQDNNLHKEFNALIPDIGLEVPIASAAIGGGVKPDAVNIWIGDDRSITSLHKVLEGSKTFTIFPPTEFYCMHETRYKSGRYIKDSETNQWTIKPNEDQTLIPWIPIDPLNPNIEKFPRFQFARAMTITLMEGDLLYLPSLWFHHVQQHRTTPTGLVVACNWW</sequence>
<dbReference type="Pfam" id="PF13621">
    <property type="entry name" value="Cupin_8"/>
    <property type="match status" value="1"/>
</dbReference>
<dbReference type="HOGENOM" id="CLU_016785_6_0_1"/>